<gene>
    <name evidence="8" type="ORF">SAMN02745673_04261</name>
</gene>
<keyword evidence="3 6" id="KW-1133">Transmembrane helix</keyword>
<evidence type="ECO:0000256" key="3">
    <source>
        <dbReference type="ARBA" id="ARBA00022989"/>
    </source>
</evidence>
<dbReference type="Pfam" id="PF12698">
    <property type="entry name" value="ABC2_membrane_3"/>
    <property type="match status" value="1"/>
</dbReference>
<dbReference type="STRING" id="1122192.SAMN02745673_04261"/>
<proteinExistence type="predicted"/>
<sequence length="284" mass="30143">MTSAAHTLRIGIARGWIEFRQTLRTPSDLASYLLNSVIMLVILSFLDRNEPAAGAISLGMIGLPGALATMIVFGGVTSMAQYLSIEREDGTLLRCRALPGGVAGYLTGKVVSVSLMTLLSMLVILLPGLFLIDGMLGNGISTLPTALWVTLLGLLATLPYGAIAGALFTNPRVATGIMLVPIMGLIVISGVFAPIDGFPGWIQTAAQVFPLYWLGLGMRSAFLPDTALAVEIGESWRTLETVGVLGAWAVVGLILAPIVLRRMARRESGAAMEARKHKVMQRVV</sequence>
<dbReference type="RefSeq" id="WP_078763515.1">
    <property type="nucleotide sequence ID" value="NZ_FUWS01000013.1"/>
</dbReference>
<feature type="domain" description="ABC transmembrane type-2" evidence="7">
    <location>
        <begin position="27"/>
        <end position="263"/>
    </location>
</feature>
<name>A0A1T4T1B7_9ACTN</name>
<keyword evidence="5" id="KW-0046">Antibiotic resistance</keyword>
<evidence type="ECO:0000256" key="4">
    <source>
        <dbReference type="ARBA" id="ARBA00023136"/>
    </source>
</evidence>
<evidence type="ECO:0000313" key="8">
    <source>
        <dbReference type="EMBL" id="SKA34202.1"/>
    </source>
</evidence>
<evidence type="ECO:0000259" key="7">
    <source>
        <dbReference type="PROSITE" id="PS51012"/>
    </source>
</evidence>
<evidence type="ECO:0000256" key="6">
    <source>
        <dbReference type="SAM" id="Phobius"/>
    </source>
</evidence>
<dbReference type="PIRSF" id="PIRSF006648">
    <property type="entry name" value="DrrB"/>
    <property type="match status" value="1"/>
</dbReference>
<reference evidence="8 9" key="1">
    <citation type="submission" date="2017-02" db="EMBL/GenBank/DDBJ databases">
        <authorList>
            <person name="Peterson S.W."/>
        </authorList>
    </citation>
    <scope>NUCLEOTIDE SEQUENCE [LARGE SCALE GENOMIC DNA]</scope>
    <source>
        <strain evidence="8 9">DSM 45154</strain>
    </source>
</reference>
<dbReference type="GO" id="GO:0046677">
    <property type="term" value="P:response to antibiotic"/>
    <property type="evidence" value="ECO:0007669"/>
    <property type="project" value="UniProtKB-KW"/>
</dbReference>
<evidence type="ECO:0000256" key="1">
    <source>
        <dbReference type="ARBA" id="ARBA00004141"/>
    </source>
</evidence>
<dbReference type="GO" id="GO:0043190">
    <property type="term" value="C:ATP-binding cassette (ABC) transporter complex"/>
    <property type="evidence" value="ECO:0007669"/>
    <property type="project" value="InterPro"/>
</dbReference>
<feature type="transmembrane region" description="Helical" evidence="6">
    <location>
        <begin position="145"/>
        <end position="167"/>
    </location>
</feature>
<dbReference type="InterPro" id="IPR013525">
    <property type="entry name" value="ABC2_TM"/>
</dbReference>
<feature type="transmembrane region" description="Helical" evidence="6">
    <location>
        <begin position="242"/>
        <end position="260"/>
    </location>
</feature>
<dbReference type="InterPro" id="IPR000412">
    <property type="entry name" value="ABC_2_transport"/>
</dbReference>
<organism evidence="8 9">
    <name type="scientific">Marinactinospora thermotolerans DSM 45154</name>
    <dbReference type="NCBI Taxonomy" id="1122192"/>
    <lineage>
        <taxon>Bacteria</taxon>
        <taxon>Bacillati</taxon>
        <taxon>Actinomycetota</taxon>
        <taxon>Actinomycetes</taxon>
        <taxon>Streptosporangiales</taxon>
        <taxon>Nocardiopsidaceae</taxon>
        <taxon>Marinactinospora</taxon>
    </lineage>
</organism>
<dbReference type="InterPro" id="IPR051784">
    <property type="entry name" value="Nod_factor_ABC_transporter"/>
</dbReference>
<dbReference type="GO" id="GO:0140359">
    <property type="term" value="F:ABC-type transporter activity"/>
    <property type="evidence" value="ECO:0007669"/>
    <property type="project" value="InterPro"/>
</dbReference>
<evidence type="ECO:0000256" key="2">
    <source>
        <dbReference type="ARBA" id="ARBA00022692"/>
    </source>
</evidence>
<dbReference type="Proteomes" id="UP000190637">
    <property type="component" value="Unassembled WGS sequence"/>
</dbReference>
<feature type="transmembrane region" description="Helical" evidence="6">
    <location>
        <begin position="29"/>
        <end position="46"/>
    </location>
</feature>
<keyword evidence="4 6" id="KW-0472">Membrane</keyword>
<evidence type="ECO:0000256" key="5">
    <source>
        <dbReference type="ARBA" id="ARBA00023251"/>
    </source>
</evidence>
<protein>
    <submittedName>
        <fullName evidence="8">ABC-2 type transport system permease protein</fullName>
    </submittedName>
</protein>
<dbReference type="InterPro" id="IPR047817">
    <property type="entry name" value="ABC2_TM_bact-type"/>
</dbReference>
<feature type="transmembrane region" description="Helical" evidence="6">
    <location>
        <begin position="110"/>
        <end position="133"/>
    </location>
</feature>
<evidence type="ECO:0000313" key="9">
    <source>
        <dbReference type="Proteomes" id="UP000190637"/>
    </source>
</evidence>
<accession>A0A1T4T1B7</accession>
<comment type="subcellular location">
    <subcellularLocation>
        <location evidence="1">Membrane</location>
        <topology evidence="1">Multi-pass membrane protein</topology>
    </subcellularLocation>
</comment>
<feature type="transmembrane region" description="Helical" evidence="6">
    <location>
        <begin position="58"/>
        <end position="83"/>
    </location>
</feature>
<dbReference type="PANTHER" id="PTHR43229:SF6">
    <property type="entry name" value="ABC-TYPE MULTIDRUG TRANSPORT SYSTEM, PERMEASE COMPONENT"/>
    <property type="match status" value="1"/>
</dbReference>
<dbReference type="PROSITE" id="PS51012">
    <property type="entry name" value="ABC_TM2"/>
    <property type="match status" value="1"/>
</dbReference>
<keyword evidence="2 6" id="KW-0812">Transmembrane</keyword>
<feature type="transmembrane region" description="Helical" evidence="6">
    <location>
        <begin position="173"/>
        <end position="193"/>
    </location>
</feature>
<keyword evidence="9" id="KW-1185">Reference proteome</keyword>
<dbReference type="EMBL" id="FUWS01000013">
    <property type="protein sequence ID" value="SKA34202.1"/>
    <property type="molecule type" value="Genomic_DNA"/>
</dbReference>
<dbReference type="AlphaFoldDB" id="A0A1T4T1B7"/>
<dbReference type="PANTHER" id="PTHR43229">
    <property type="entry name" value="NODULATION PROTEIN J"/>
    <property type="match status" value="1"/>
</dbReference>
<dbReference type="OrthoDB" id="9786643at2"/>